<sequence length="279" mass="31606">MEDESIRSIFASLDHISDVDEKLFEVRNNRLVSMKKKKKKSKVMEGVNDNLDDNVNVEDVPTDGGGPSIEGLAPMVDGNETDYASSDDHDSPEVSSEEDEMRPRNELKGALKDYAVAIGCPVKWSINKVSRMQARCYLEGLSCRVVCNSWVAKPITLPSQRVFDVLRRDHSGIFYKEKLDKSSPEDISITFELYKRCTTVVVRRELFLDVVCDALSGYKYASPSQRADLVLACWYIINFMQKIPRGSYFQEGAEVKMEMSVERAYRGQMKPWVTGSEGK</sequence>
<protein>
    <submittedName>
        <fullName evidence="2">Uncharacterized protein</fullName>
    </submittedName>
</protein>
<reference evidence="2 3" key="1">
    <citation type="submission" date="2020-10" db="EMBL/GenBank/DDBJ databases">
        <title>The Coptis chinensis genome and diversification of protoberbering-type alkaloids.</title>
        <authorList>
            <person name="Wang B."/>
            <person name="Shu S."/>
            <person name="Song C."/>
            <person name="Liu Y."/>
        </authorList>
    </citation>
    <scope>NUCLEOTIDE SEQUENCE [LARGE SCALE GENOMIC DNA]</scope>
    <source>
        <strain evidence="2">HL-2020</strain>
        <tissue evidence="2">Leaf</tissue>
    </source>
</reference>
<dbReference type="EMBL" id="JADFTS010000003">
    <property type="protein sequence ID" value="KAF9615983.1"/>
    <property type="molecule type" value="Genomic_DNA"/>
</dbReference>
<organism evidence="2 3">
    <name type="scientific">Coptis chinensis</name>
    <dbReference type="NCBI Taxonomy" id="261450"/>
    <lineage>
        <taxon>Eukaryota</taxon>
        <taxon>Viridiplantae</taxon>
        <taxon>Streptophyta</taxon>
        <taxon>Embryophyta</taxon>
        <taxon>Tracheophyta</taxon>
        <taxon>Spermatophyta</taxon>
        <taxon>Magnoliopsida</taxon>
        <taxon>Ranunculales</taxon>
        <taxon>Ranunculaceae</taxon>
        <taxon>Coptidoideae</taxon>
        <taxon>Coptis</taxon>
    </lineage>
</organism>
<name>A0A835M1B1_9MAGN</name>
<keyword evidence="3" id="KW-1185">Reference proteome</keyword>
<dbReference type="AlphaFoldDB" id="A0A835M1B1"/>
<dbReference type="OrthoDB" id="1734971at2759"/>
<evidence type="ECO:0000313" key="3">
    <source>
        <dbReference type="Proteomes" id="UP000631114"/>
    </source>
</evidence>
<evidence type="ECO:0000313" key="2">
    <source>
        <dbReference type="EMBL" id="KAF9615983.1"/>
    </source>
</evidence>
<evidence type="ECO:0000256" key="1">
    <source>
        <dbReference type="SAM" id="MobiDB-lite"/>
    </source>
</evidence>
<accession>A0A835M1B1</accession>
<feature type="region of interest" description="Disordered" evidence="1">
    <location>
        <begin position="36"/>
        <end position="103"/>
    </location>
</feature>
<proteinExistence type="predicted"/>
<comment type="caution">
    <text evidence="2">The sequence shown here is derived from an EMBL/GenBank/DDBJ whole genome shotgun (WGS) entry which is preliminary data.</text>
</comment>
<gene>
    <name evidence="2" type="ORF">IFM89_027490</name>
</gene>
<dbReference type="Proteomes" id="UP000631114">
    <property type="component" value="Unassembled WGS sequence"/>
</dbReference>